<proteinExistence type="inferred from homology"/>
<name>X0ZEA0_9ZZZZ</name>
<dbReference type="EMBL" id="BART01000208">
    <property type="protein sequence ID" value="GAG67619.1"/>
    <property type="molecule type" value="Genomic_DNA"/>
</dbReference>
<feature type="domain" description="Phospholipid/glycerol acyltransferase" evidence="4">
    <location>
        <begin position="34"/>
        <end position="148"/>
    </location>
</feature>
<reference evidence="5" key="1">
    <citation type="journal article" date="2014" name="Front. Microbiol.">
        <title>High frequency of phylogenetically diverse reductive dehalogenase-homologous genes in deep subseafloor sedimentary metagenomes.</title>
        <authorList>
            <person name="Kawai M."/>
            <person name="Futagami T."/>
            <person name="Toyoda A."/>
            <person name="Takaki Y."/>
            <person name="Nishi S."/>
            <person name="Hori S."/>
            <person name="Arai W."/>
            <person name="Tsubouchi T."/>
            <person name="Morono Y."/>
            <person name="Uchiyama I."/>
            <person name="Ito T."/>
            <person name="Fujiyama A."/>
            <person name="Inagaki F."/>
            <person name="Takami H."/>
        </authorList>
    </citation>
    <scope>NUCLEOTIDE SEQUENCE</scope>
    <source>
        <strain evidence="5">Expedition CK06-06</strain>
    </source>
</reference>
<dbReference type="GO" id="GO:0006654">
    <property type="term" value="P:phosphatidic acid biosynthetic process"/>
    <property type="evidence" value="ECO:0007669"/>
    <property type="project" value="TreeGrafter"/>
</dbReference>
<gene>
    <name evidence="5" type="ORF">S01H4_01205</name>
</gene>
<dbReference type="AlphaFoldDB" id="X0ZEA0"/>
<protein>
    <recommendedName>
        <fullName evidence="4">Phospholipid/glycerol acyltransferase domain-containing protein</fullName>
    </recommendedName>
</protein>
<dbReference type="PANTHER" id="PTHR10434">
    <property type="entry name" value="1-ACYL-SN-GLYCEROL-3-PHOSPHATE ACYLTRANSFERASE"/>
    <property type="match status" value="1"/>
</dbReference>
<dbReference type="InterPro" id="IPR002123">
    <property type="entry name" value="Plipid/glycerol_acylTrfase"/>
</dbReference>
<dbReference type="CDD" id="cd07989">
    <property type="entry name" value="LPLAT_AGPAT-like"/>
    <property type="match status" value="1"/>
</dbReference>
<sequence length="198" mass="22243">MLYIIAKIKFLIIFKLFFRLKVTGQQNIPQDGPFIIVANHSSLLDPVILGVSVRPKVIFVAAAYLFEIRWLGYLLRKADSIPIHRENNTNNIKSIKQALKILQRGGVLGIFPEGGVDRQKDDLPIKAGAAYLATKVGVPIVPIKIKGADKALPRGAKFIRSLNKIEVKIKKPIFCSRHTNKNKEIIKSVVESYIKEIY</sequence>
<dbReference type="GO" id="GO:0016020">
    <property type="term" value="C:membrane"/>
    <property type="evidence" value="ECO:0007669"/>
    <property type="project" value="InterPro"/>
</dbReference>
<keyword evidence="2" id="KW-0808">Transferase</keyword>
<organism evidence="5">
    <name type="scientific">marine sediment metagenome</name>
    <dbReference type="NCBI Taxonomy" id="412755"/>
    <lineage>
        <taxon>unclassified sequences</taxon>
        <taxon>metagenomes</taxon>
        <taxon>ecological metagenomes</taxon>
    </lineage>
</organism>
<comment type="similarity">
    <text evidence="1">Belongs to the 1-acyl-sn-glycerol-3-phosphate acyltransferase family.</text>
</comment>
<evidence type="ECO:0000259" key="4">
    <source>
        <dbReference type="SMART" id="SM00563"/>
    </source>
</evidence>
<evidence type="ECO:0000256" key="1">
    <source>
        <dbReference type="ARBA" id="ARBA00008655"/>
    </source>
</evidence>
<dbReference type="SMART" id="SM00563">
    <property type="entry name" value="PlsC"/>
    <property type="match status" value="1"/>
</dbReference>
<comment type="caution">
    <text evidence="5">The sequence shown here is derived from an EMBL/GenBank/DDBJ whole genome shotgun (WGS) entry which is preliminary data.</text>
</comment>
<accession>X0ZEA0</accession>
<evidence type="ECO:0000313" key="5">
    <source>
        <dbReference type="EMBL" id="GAG67619.1"/>
    </source>
</evidence>
<dbReference type="SUPFAM" id="SSF69593">
    <property type="entry name" value="Glycerol-3-phosphate (1)-acyltransferase"/>
    <property type="match status" value="1"/>
</dbReference>
<dbReference type="PANTHER" id="PTHR10434:SF40">
    <property type="entry name" value="1-ACYL-SN-GLYCEROL-3-PHOSPHATE ACYLTRANSFERASE"/>
    <property type="match status" value="1"/>
</dbReference>
<dbReference type="GO" id="GO:0003841">
    <property type="term" value="F:1-acylglycerol-3-phosphate O-acyltransferase activity"/>
    <property type="evidence" value="ECO:0007669"/>
    <property type="project" value="InterPro"/>
</dbReference>
<dbReference type="Pfam" id="PF01553">
    <property type="entry name" value="Acyltransferase"/>
    <property type="match status" value="1"/>
</dbReference>
<dbReference type="NCBIfam" id="TIGR00530">
    <property type="entry name" value="AGP_acyltrn"/>
    <property type="match status" value="1"/>
</dbReference>
<evidence type="ECO:0000256" key="2">
    <source>
        <dbReference type="ARBA" id="ARBA00022679"/>
    </source>
</evidence>
<evidence type="ECO:0000256" key="3">
    <source>
        <dbReference type="ARBA" id="ARBA00023315"/>
    </source>
</evidence>
<keyword evidence="3" id="KW-0012">Acyltransferase</keyword>
<dbReference type="InterPro" id="IPR004552">
    <property type="entry name" value="AGP_acyltrans"/>
</dbReference>